<dbReference type="InterPro" id="IPR029063">
    <property type="entry name" value="SAM-dependent_MTases_sf"/>
</dbReference>
<keyword evidence="1 4" id="KW-0489">Methyltransferase</keyword>
<accession>A0ABY7WS69</accession>
<dbReference type="InterPro" id="IPR051128">
    <property type="entry name" value="EgtD_Methyltrsf_superfamily"/>
</dbReference>
<dbReference type="Proteomes" id="UP001221558">
    <property type="component" value="Chromosome"/>
</dbReference>
<dbReference type="GO" id="GO:0052706">
    <property type="term" value="F:L-histidine N(alpha)-methyltransferase activity"/>
    <property type="evidence" value="ECO:0007669"/>
    <property type="project" value="UniProtKB-EC"/>
</dbReference>
<evidence type="ECO:0000256" key="2">
    <source>
        <dbReference type="ARBA" id="ARBA00022679"/>
    </source>
</evidence>
<protein>
    <submittedName>
        <fullName evidence="4">L-histidine N(Alpha)-methyltransferase</fullName>
        <ecNumber evidence="4">2.1.1.44</ecNumber>
    </submittedName>
</protein>
<evidence type="ECO:0000313" key="4">
    <source>
        <dbReference type="EMBL" id="WDF70154.1"/>
    </source>
</evidence>
<dbReference type="InterPro" id="IPR019257">
    <property type="entry name" value="MeTrfase_dom"/>
</dbReference>
<dbReference type="EMBL" id="CP117880">
    <property type="protein sequence ID" value="WDF70154.1"/>
    <property type="molecule type" value="Genomic_DNA"/>
</dbReference>
<dbReference type="SUPFAM" id="SSF53335">
    <property type="entry name" value="S-adenosyl-L-methionine-dependent methyltransferases"/>
    <property type="match status" value="1"/>
</dbReference>
<dbReference type="Gene3D" id="3.40.50.150">
    <property type="entry name" value="Vaccinia Virus protein VP39"/>
    <property type="match status" value="1"/>
</dbReference>
<dbReference type="GO" id="GO:0032259">
    <property type="term" value="P:methylation"/>
    <property type="evidence" value="ECO:0007669"/>
    <property type="project" value="UniProtKB-KW"/>
</dbReference>
<keyword evidence="5" id="KW-1185">Reference proteome</keyword>
<feature type="domain" description="Histidine-specific methyltransferase SAM-dependent" evidence="3">
    <location>
        <begin position="19"/>
        <end position="324"/>
    </location>
</feature>
<dbReference type="RefSeq" id="WP_274268862.1">
    <property type="nucleotide sequence ID" value="NZ_CP117880.1"/>
</dbReference>
<sequence>MRKEHAGVTDCQQDKTEFYRDVMVGLRKSAKSLPSKYFYDARGDVLFQQIMRCPEYYLTRCEEEIFKKQTNTLVKYLFQPGKRVDLIELGVGDASKTHHLLARLLEKDYEFTYRPIDISTHIITELQTSLPTKFPSINISAFQGDYFAGLAEFQKISSLPKIVLFLGANIGNMPREQAQDFCKQVRQYLNKGDRMLVGFDLMKNPRIVQAAYDDEAGLTWRFNINLLHRINSELGADFNTDLFEHYCQYDPIDGTCSSYLVSLLDQVVHFSKEKISFEQGEVIHMEVSQKYKLEEINALAERACFSPIHRITDSKAWFVDAIWEAI</sequence>
<dbReference type="InterPro" id="IPR035094">
    <property type="entry name" value="EgtD"/>
</dbReference>
<dbReference type="PANTHER" id="PTHR43397:SF1">
    <property type="entry name" value="ERGOTHIONEINE BIOSYNTHESIS PROTEIN 1"/>
    <property type="match status" value="1"/>
</dbReference>
<keyword evidence="2 4" id="KW-0808">Transferase</keyword>
<dbReference type="EC" id="2.1.1.44" evidence="4"/>
<dbReference type="InterPro" id="IPR017804">
    <property type="entry name" value="MeTrfase_EgtD-like"/>
</dbReference>
<evidence type="ECO:0000256" key="1">
    <source>
        <dbReference type="ARBA" id="ARBA00022603"/>
    </source>
</evidence>
<gene>
    <name evidence="4" type="primary">egtD</name>
    <name evidence="4" type="ORF">PQ465_07190</name>
</gene>
<reference evidence="4 5" key="1">
    <citation type="submission" date="2023-02" db="EMBL/GenBank/DDBJ databases">
        <title>Genome sequence of Sphingobacterium sp. KACC 22765.</title>
        <authorList>
            <person name="Kim S."/>
            <person name="Heo J."/>
            <person name="Kwon S.-W."/>
        </authorList>
    </citation>
    <scope>NUCLEOTIDE SEQUENCE [LARGE SCALE GENOMIC DNA]</scope>
    <source>
        <strain evidence="4 5">KACC 22765</strain>
    </source>
</reference>
<dbReference type="NCBIfam" id="TIGR03438">
    <property type="entry name" value="egtD_ergothio"/>
    <property type="match status" value="1"/>
</dbReference>
<dbReference type="Pfam" id="PF10017">
    <property type="entry name" value="Methyltransf_33"/>
    <property type="match status" value="1"/>
</dbReference>
<dbReference type="PANTHER" id="PTHR43397">
    <property type="entry name" value="ERGOTHIONEINE BIOSYNTHESIS PROTEIN 1"/>
    <property type="match status" value="1"/>
</dbReference>
<evidence type="ECO:0000313" key="5">
    <source>
        <dbReference type="Proteomes" id="UP001221558"/>
    </source>
</evidence>
<name>A0ABY7WS69_9SPHI</name>
<organism evidence="4 5">
    <name type="scientific">Sphingobacterium oryzagri</name>
    <dbReference type="NCBI Taxonomy" id="3025669"/>
    <lineage>
        <taxon>Bacteria</taxon>
        <taxon>Pseudomonadati</taxon>
        <taxon>Bacteroidota</taxon>
        <taxon>Sphingobacteriia</taxon>
        <taxon>Sphingobacteriales</taxon>
        <taxon>Sphingobacteriaceae</taxon>
        <taxon>Sphingobacterium</taxon>
    </lineage>
</organism>
<evidence type="ECO:0000259" key="3">
    <source>
        <dbReference type="Pfam" id="PF10017"/>
    </source>
</evidence>
<proteinExistence type="predicted"/>
<dbReference type="PIRSF" id="PIRSF018005">
    <property type="entry name" value="UCP018005"/>
    <property type="match status" value="1"/>
</dbReference>